<dbReference type="Pfam" id="PF11659">
    <property type="entry name" value="DUF3261"/>
    <property type="match status" value="1"/>
</dbReference>
<evidence type="ECO:0000313" key="2">
    <source>
        <dbReference type="Proteomes" id="UP001595840"/>
    </source>
</evidence>
<proteinExistence type="predicted"/>
<protein>
    <submittedName>
        <fullName evidence="1">DUF3261 domain-containing protein</fullName>
    </submittedName>
</protein>
<gene>
    <name evidence="1" type="ORF">ACFOX3_11800</name>
</gene>
<comment type="caution">
    <text evidence="1">The sequence shown here is derived from an EMBL/GenBank/DDBJ whole genome shotgun (WGS) entry which is preliminary data.</text>
</comment>
<sequence length="193" mass="21329">MAAIDLAEPSALGQQVQVTQQVDIAWQGKTHQLMVVWSQQDGLFQVLGMTATGQLLFRAQLDHDEFSQQTFVAELESLDLKQLLQHIQMAYWPEAEVTALLTKNKLQLDVVASAIGADKGAARQRLVRRANRLLARYEFDTDDAFASVRIVADKQPSLTVTTLNVQALNTAQVLGQPRPHVDGAELPSEEIAQ</sequence>
<dbReference type="InterPro" id="IPR021675">
    <property type="entry name" value="DUF3261"/>
</dbReference>
<evidence type="ECO:0000313" key="1">
    <source>
        <dbReference type="EMBL" id="MFC4362989.1"/>
    </source>
</evidence>
<accession>A0ABV8V502</accession>
<dbReference type="EMBL" id="JBHSCX010000014">
    <property type="protein sequence ID" value="MFC4362989.1"/>
    <property type="molecule type" value="Genomic_DNA"/>
</dbReference>
<organism evidence="1 2">
    <name type="scientific">Simiduia curdlanivorans</name>
    <dbReference type="NCBI Taxonomy" id="1492769"/>
    <lineage>
        <taxon>Bacteria</taxon>
        <taxon>Pseudomonadati</taxon>
        <taxon>Pseudomonadota</taxon>
        <taxon>Gammaproteobacteria</taxon>
        <taxon>Cellvibrionales</taxon>
        <taxon>Cellvibrionaceae</taxon>
        <taxon>Simiduia</taxon>
    </lineage>
</organism>
<name>A0ABV8V502_9GAMM</name>
<dbReference type="Proteomes" id="UP001595840">
    <property type="component" value="Unassembled WGS sequence"/>
</dbReference>
<keyword evidence="2" id="KW-1185">Reference proteome</keyword>
<reference evidence="2" key="1">
    <citation type="journal article" date="2019" name="Int. J. Syst. Evol. Microbiol.">
        <title>The Global Catalogue of Microorganisms (GCM) 10K type strain sequencing project: providing services to taxonomists for standard genome sequencing and annotation.</title>
        <authorList>
            <consortium name="The Broad Institute Genomics Platform"/>
            <consortium name="The Broad Institute Genome Sequencing Center for Infectious Disease"/>
            <person name="Wu L."/>
            <person name="Ma J."/>
        </authorList>
    </citation>
    <scope>NUCLEOTIDE SEQUENCE [LARGE SCALE GENOMIC DNA]</scope>
    <source>
        <strain evidence="2">CECT 8570</strain>
    </source>
</reference>
<dbReference type="RefSeq" id="WP_290265328.1">
    <property type="nucleotide sequence ID" value="NZ_JAUFQG010000006.1"/>
</dbReference>